<feature type="transmembrane region" description="Helical" evidence="5">
    <location>
        <begin position="137"/>
        <end position="157"/>
    </location>
</feature>
<evidence type="ECO:0000313" key="7">
    <source>
        <dbReference type="Proteomes" id="UP000704176"/>
    </source>
</evidence>
<dbReference type="Gene3D" id="1.20.1530.20">
    <property type="match status" value="1"/>
</dbReference>
<dbReference type="PANTHER" id="PTHR10361:SF28">
    <property type="entry name" value="P3 PROTEIN-RELATED"/>
    <property type="match status" value="1"/>
</dbReference>
<feature type="transmembrane region" description="Helical" evidence="5">
    <location>
        <begin position="201"/>
        <end position="219"/>
    </location>
</feature>
<dbReference type="RefSeq" id="WP_224312229.1">
    <property type="nucleotide sequence ID" value="NZ_JAIRBM010000004.1"/>
</dbReference>
<feature type="transmembrane region" description="Helical" evidence="5">
    <location>
        <begin position="6"/>
        <end position="28"/>
    </location>
</feature>
<proteinExistence type="predicted"/>
<dbReference type="InterPro" id="IPR002657">
    <property type="entry name" value="BilAc:Na_symport/Acr3"/>
</dbReference>
<feature type="transmembrane region" description="Helical" evidence="5">
    <location>
        <begin position="68"/>
        <end position="85"/>
    </location>
</feature>
<sequence length="273" mass="28233">MSTGQIISLLITVTLIEMMFAIGLNVRLDEIVPVTSDRRLLLRASLANDVAVPVVAVLLVFLASPEPMAAAGFLILAVCSGAPYGPPLTAVARGTNAISVGLMVSLAVSSVVVAPLLLYLLLPLTTGAANLHVNPLGVLWIILATQLIPLGCGLALAHSKPRLAAHLLGPSVAISKILNAITFAIILGAQFRLFIDVRPIGILGMLVLLIVSLGVGWLAGRDGEEDRRAVALTTSTRNVGVGVAIAANTFPETTAIAAVLSWSTGSFSSLGHF</sequence>
<feature type="transmembrane region" description="Helical" evidence="5">
    <location>
        <begin position="40"/>
        <end position="62"/>
    </location>
</feature>
<dbReference type="Pfam" id="PF01758">
    <property type="entry name" value="SBF"/>
    <property type="match status" value="1"/>
</dbReference>
<evidence type="ECO:0000256" key="5">
    <source>
        <dbReference type="SAM" id="Phobius"/>
    </source>
</evidence>
<evidence type="ECO:0000256" key="1">
    <source>
        <dbReference type="ARBA" id="ARBA00004141"/>
    </source>
</evidence>
<evidence type="ECO:0000256" key="3">
    <source>
        <dbReference type="ARBA" id="ARBA00022989"/>
    </source>
</evidence>
<organism evidence="6 7">
    <name type="scientific">Microvirga puerhi</name>
    <dbReference type="NCBI Taxonomy" id="2876078"/>
    <lineage>
        <taxon>Bacteria</taxon>
        <taxon>Pseudomonadati</taxon>
        <taxon>Pseudomonadota</taxon>
        <taxon>Alphaproteobacteria</taxon>
        <taxon>Hyphomicrobiales</taxon>
        <taxon>Methylobacteriaceae</taxon>
        <taxon>Microvirga</taxon>
    </lineage>
</organism>
<gene>
    <name evidence="6" type="ORF">K9B37_06425</name>
</gene>
<evidence type="ECO:0000256" key="2">
    <source>
        <dbReference type="ARBA" id="ARBA00022692"/>
    </source>
</evidence>
<dbReference type="EMBL" id="JAIRBM010000004">
    <property type="protein sequence ID" value="MBZ6075923.1"/>
    <property type="molecule type" value="Genomic_DNA"/>
</dbReference>
<dbReference type="PANTHER" id="PTHR10361">
    <property type="entry name" value="SODIUM-BILE ACID COTRANSPORTER"/>
    <property type="match status" value="1"/>
</dbReference>
<evidence type="ECO:0008006" key="8">
    <source>
        <dbReference type="Google" id="ProtNLM"/>
    </source>
</evidence>
<evidence type="ECO:0000256" key="4">
    <source>
        <dbReference type="ARBA" id="ARBA00023136"/>
    </source>
</evidence>
<feature type="transmembrane region" description="Helical" evidence="5">
    <location>
        <begin position="97"/>
        <end position="122"/>
    </location>
</feature>
<dbReference type="InterPro" id="IPR004710">
    <property type="entry name" value="Bilac:Na_transpt"/>
</dbReference>
<reference evidence="6 7" key="1">
    <citation type="submission" date="2021-09" db="EMBL/GenBank/DDBJ databases">
        <title>The complete genome sequence of a new microorganism.</title>
        <authorList>
            <person name="Zi Z."/>
        </authorList>
    </citation>
    <scope>NUCLEOTIDE SEQUENCE [LARGE SCALE GENOMIC DNA]</scope>
    <source>
        <strain evidence="6 7">WGZ8</strain>
    </source>
</reference>
<dbReference type="Proteomes" id="UP000704176">
    <property type="component" value="Unassembled WGS sequence"/>
</dbReference>
<keyword evidence="4 5" id="KW-0472">Membrane</keyword>
<keyword evidence="7" id="KW-1185">Reference proteome</keyword>
<dbReference type="InterPro" id="IPR038770">
    <property type="entry name" value="Na+/solute_symporter_sf"/>
</dbReference>
<keyword evidence="3 5" id="KW-1133">Transmembrane helix</keyword>
<protein>
    <recommendedName>
        <fullName evidence="8">Bile acid:sodium symporter family protein</fullName>
    </recommendedName>
</protein>
<comment type="subcellular location">
    <subcellularLocation>
        <location evidence="1">Membrane</location>
        <topology evidence="1">Multi-pass membrane protein</topology>
    </subcellularLocation>
</comment>
<accession>A0ABS7VLU4</accession>
<comment type="caution">
    <text evidence="6">The sequence shown here is derived from an EMBL/GenBank/DDBJ whole genome shotgun (WGS) entry which is preliminary data.</text>
</comment>
<name>A0ABS7VLU4_9HYPH</name>
<evidence type="ECO:0000313" key="6">
    <source>
        <dbReference type="EMBL" id="MBZ6075923.1"/>
    </source>
</evidence>
<keyword evidence="2 5" id="KW-0812">Transmembrane</keyword>